<dbReference type="Gene3D" id="3.30.750.24">
    <property type="entry name" value="STAS domain"/>
    <property type="match status" value="1"/>
</dbReference>
<reference evidence="2 3" key="1">
    <citation type="journal article" date="2015" name="Antonie Van Leeuwenhoek">
        <title>Oricola cellulosilytica gen. nov., sp. nov., a cellulose-degrading bacterium of the family Phyllobacteriaceae isolated from surface seashore water, and emended descriptions of Mesorhizobium loti and Phyllobacterium myrsinacearum.</title>
        <authorList>
            <person name="Hameed A."/>
            <person name="Shahina M."/>
            <person name="Lai W.A."/>
            <person name="Lin S.Y."/>
            <person name="Young L.S."/>
            <person name="Liu Y.C."/>
            <person name="Hsu Y.H."/>
            <person name="Young C.C."/>
        </authorList>
    </citation>
    <scope>NUCLEOTIDE SEQUENCE [LARGE SCALE GENOMIC DNA]</scope>
    <source>
        <strain evidence="2 3">KCTC 52183</strain>
    </source>
</reference>
<dbReference type="InterPro" id="IPR002645">
    <property type="entry name" value="STAS_dom"/>
</dbReference>
<evidence type="ECO:0000313" key="3">
    <source>
        <dbReference type="Proteomes" id="UP000291301"/>
    </source>
</evidence>
<proteinExistence type="predicted"/>
<dbReference type="PANTHER" id="PTHR35849:SF2">
    <property type="entry name" value="BLR2341 PROTEIN"/>
    <property type="match status" value="1"/>
</dbReference>
<evidence type="ECO:0000313" key="2">
    <source>
        <dbReference type="EMBL" id="TCD16234.1"/>
    </source>
</evidence>
<organism evidence="2 3">
    <name type="scientific">Oricola cellulosilytica</name>
    <dbReference type="NCBI Taxonomy" id="1429082"/>
    <lineage>
        <taxon>Bacteria</taxon>
        <taxon>Pseudomonadati</taxon>
        <taxon>Pseudomonadota</taxon>
        <taxon>Alphaproteobacteria</taxon>
        <taxon>Hyphomicrobiales</taxon>
        <taxon>Ahrensiaceae</taxon>
        <taxon>Oricola</taxon>
    </lineage>
</organism>
<dbReference type="OrthoDB" id="7280289at2"/>
<dbReference type="InterPro" id="IPR052746">
    <property type="entry name" value="MlaB_ABC_Transporter"/>
</dbReference>
<keyword evidence="3" id="KW-1185">Reference proteome</keyword>
<dbReference type="RefSeq" id="WP_131564922.1">
    <property type="nucleotide sequence ID" value="NZ_JAINFK010000001.1"/>
</dbReference>
<dbReference type="EMBL" id="SJST01000001">
    <property type="protein sequence ID" value="TCD16234.1"/>
    <property type="molecule type" value="Genomic_DNA"/>
</dbReference>
<dbReference type="SUPFAM" id="SSF52091">
    <property type="entry name" value="SpoIIaa-like"/>
    <property type="match status" value="1"/>
</dbReference>
<name>A0A4R0PHI9_9HYPH</name>
<evidence type="ECO:0000259" key="1">
    <source>
        <dbReference type="PROSITE" id="PS50801"/>
    </source>
</evidence>
<dbReference type="InterPro" id="IPR058548">
    <property type="entry name" value="MlaB-like_STAS"/>
</dbReference>
<sequence length="112" mass="11902">MVRKVNANPLSKCLKKKNGAYVLSLPETLPGESAASVADLVLTARDSSLSIDASKVERIDTPCIQVLLSAARQWREDGSEMKFTGQSAALDETLSILGLSTTELEAGDAKHA</sequence>
<dbReference type="Pfam" id="PF13466">
    <property type="entry name" value="STAS_2"/>
    <property type="match status" value="1"/>
</dbReference>
<protein>
    <submittedName>
        <fullName evidence="2">STAS domain-containing protein</fullName>
    </submittedName>
</protein>
<dbReference type="PROSITE" id="PS50801">
    <property type="entry name" value="STAS"/>
    <property type="match status" value="1"/>
</dbReference>
<dbReference type="PANTHER" id="PTHR35849">
    <property type="entry name" value="BLR2341 PROTEIN"/>
    <property type="match status" value="1"/>
</dbReference>
<comment type="caution">
    <text evidence="2">The sequence shown here is derived from an EMBL/GenBank/DDBJ whole genome shotgun (WGS) entry which is preliminary data.</text>
</comment>
<accession>A0A4R0PHI9</accession>
<dbReference type="CDD" id="cd07043">
    <property type="entry name" value="STAS_anti-anti-sigma_factors"/>
    <property type="match status" value="1"/>
</dbReference>
<dbReference type="InterPro" id="IPR036513">
    <property type="entry name" value="STAS_dom_sf"/>
</dbReference>
<gene>
    <name evidence="2" type="ORF">E0D97_02040</name>
</gene>
<dbReference type="AlphaFoldDB" id="A0A4R0PHI9"/>
<feature type="domain" description="STAS" evidence="1">
    <location>
        <begin position="10"/>
        <end position="112"/>
    </location>
</feature>
<dbReference type="Proteomes" id="UP000291301">
    <property type="component" value="Unassembled WGS sequence"/>
</dbReference>